<dbReference type="EMBL" id="DF384213">
    <property type="protein sequence ID" value="GAE03152.1"/>
    <property type="molecule type" value="Genomic_DNA"/>
</dbReference>
<proteinExistence type="predicted"/>
<sequence length="45" mass="5221">MLELSYNHSHTEGKNLWSHCIVTSNFVVGELSIPLNYKPYLNKEN</sequence>
<dbReference type="RefSeq" id="WP_154219208.1">
    <property type="nucleotide sequence ID" value="NZ_DF384213.1"/>
</dbReference>
<gene>
    <name evidence="1" type="ORF">CBO05C_2842</name>
</gene>
<name>A0A0S6U6B4_CLOBO</name>
<organism evidence="1">
    <name type="scientific">Clostridium botulinum B str. Osaka05</name>
    <dbReference type="NCBI Taxonomy" id="1407017"/>
    <lineage>
        <taxon>Bacteria</taxon>
        <taxon>Bacillati</taxon>
        <taxon>Bacillota</taxon>
        <taxon>Clostridia</taxon>
        <taxon>Eubacteriales</taxon>
        <taxon>Clostridiaceae</taxon>
        <taxon>Clostridium</taxon>
    </lineage>
</organism>
<reference evidence="1" key="1">
    <citation type="submission" date="2013-10" db="EMBL/GenBank/DDBJ databases">
        <title>Draft genome sequence of Clostridium botulinum type B strain Osaka05.</title>
        <authorList>
            <person name="Sakaguchi Y."/>
            <person name="Hosomi K."/>
            <person name="Uchiyama J."/>
            <person name="Ogura Y."/>
            <person name="Sakaguchi M."/>
            <person name="Kohda T."/>
            <person name="Mukamoto M."/>
            <person name="Misawa N."/>
            <person name="Matsuzaki S."/>
            <person name="Hayashi T."/>
            <person name="Kozaki S."/>
        </authorList>
    </citation>
    <scope>NUCLEOTIDE SEQUENCE</scope>
    <source>
        <strain evidence="1">Osaka05</strain>
    </source>
</reference>
<dbReference type="AlphaFoldDB" id="A0A0S6U6B4"/>
<evidence type="ECO:0000313" key="1">
    <source>
        <dbReference type="EMBL" id="GAE03152.1"/>
    </source>
</evidence>
<accession>A0A0S6U6B4</accession>
<dbReference type="HOGENOM" id="CLU_3197985_0_0_9"/>
<protein>
    <submittedName>
        <fullName evidence="1">Uncharacterized protein</fullName>
    </submittedName>
</protein>
<dbReference type="Proteomes" id="UP000054164">
    <property type="component" value="Unassembled WGS sequence"/>
</dbReference>